<dbReference type="InterPro" id="IPR036170">
    <property type="entry name" value="YezG-like_sf"/>
</dbReference>
<keyword evidence="2" id="KW-1185">Reference proteome</keyword>
<organism evidence="1 2">
    <name type="scientific">Lysobacter defluvii IMMIB APB-9 = DSM 18482</name>
    <dbReference type="NCBI Taxonomy" id="1385515"/>
    <lineage>
        <taxon>Bacteria</taxon>
        <taxon>Pseudomonadati</taxon>
        <taxon>Pseudomonadota</taxon>
        <taxon>Gammaproteobacteria</taxon>
        <taxon>Lysobacterales</taxon>
        <taxon>Lysobacteraceae</taxon>
        <taxon>Novilysobacter</taxon>
    </lineage>
</organism>
<dbReference type="Proteomes" id="UP000030003">
    <property type="component" value="Unassembled WGS sequence"/>
</dbReference>
<name>A0A0A0MC06_9GAMM</name>
<dbReference type="RefSeq" id="WP_027070181.1">
    <property type="nucleotide sequence ID" value="NZ_AUHT01000011.1"/>
</dbReference>
<evidence type="ECO:0000313" key="1">
    <source>
        <dbReference type="EMBL" id="KGO99486.1"/>
    </source>
</evidence>
<gene>
    <name evidence="1" type="ORF">N791_03220</name>
</gene>
<dbReference type="SUPFAM" id="SSF160424">
    <property type="entry name" value="BH3703-like"/>
    <property type="match status" value="1"/>
</dbReference>
<accession>A0A0A0MC06</accession>
<dbReference type="AlphaFoldDB" id="A0A0A0MC06"/>
<dbReference type="eggNOG" id="ENOG5033DF5">
    <property type="taxonomic scope" value="Bacteria"/>
</dbReference>
<dbReference type="EMBL" id="AVBH01000014">
    <property type="protein sequence ID" value="KGO99486.1"/>
    <property type="molecule type" value="Genomic_DNA"/>
</dbReference>
<proteinExistence type="predicted"/>
<comment type="caution">
    <text evidence="1">The sequence shown here is derived from an EMBL/GenBank/DDBJ whole genome shotgun (WGS) entry which is preliminary data.</text>
</comment>
<protein>
    <submittedName>
        <fullName evidence="1">Uncharacterized protein</fullName>
    </submittedName>
</protein>
<dbReference type="OrthoDB" id="6022471at2"/>
<evidence type="ECO:0000313" key="2">
    <source>
        <dbReference type="Proteomes" id="UP000030003"/>
    </source>
</evidence>
<dbReference type="STRING" id="1385515.GCA_000423325_02141"/>
<reference evidence="1 2" key="1">
    <citation type="submission" date="2013-08" db="EMBL/GenBank/DDBJ databases">
        <title>Genomic analysis of Lysobacter defluvii.</title>
        <authorList>
            <person name="Wang Q."/>
            <person name="Wang G."/>
        </authorList>
    </citation>
    <scope>NUCLEOTIDE SEQUENCE [LARGE SCALE GENOMIC DNA]</scope>
    <source>
        <strain evidence="1 2">IMMIB APB-9</strain>
    </source>
</reference>
<sequence length="130" mass="14447">MDRNELIARIGRLLVADPAVSDGEWDGYALVVRYADGPVARRLSGFRYTDGGGHQAATPRDPAIGEAFDELRATTRVHDRAPWDACVLRVRRDTGKLKVEFEYDRPEQWDITPDTLDAVAARARPEPASA</sequence>